<keyword evidence="3" id="KW-1185">Reference proteome</keyword>
<organism evidence="2 3">
    <name type="scientific">Clohesyomyces aquaticus</name>
    <dbReference type="NCBI Taxonomy" id="1231657"/>
    <lineage>
        <taxon>Eukaryota</taxon>
        <taxon>Fungi</taxon>
        <taxon>Dikarya</taxon>
        <taxon>Ascomycota</taxon>
        <taxon>Pezizomycotina</taxon>
        <taxon>Dothideomycetes</taxon>
        <taxon>Pleosporomycetidae</taxon>
        <taxon>Pleosporales</taxon>
        <taxon>Lindgomycetaceae</taxon>
        <taxon>Clohesyomyces</taxon>
    </lineage>
</organism>
<feature type="transmembrane region" description="Helical" evidence="1">
    <location>
        <begin position="12"/>
        <end position="30"/>
    </location>
</feature>
<proteinExistence type="predicted"/>
<dbReference type="Proteomes" id="UP000193144">
    <property type="component" value="Unassembled WGS sequence"/>
</dbReference>
<evidence type="ECO:0000313" key="3">
    <source>
        <dbReference type="Proteomes" id="UP000193144"/>
    </source>
</evidence>
<dbReference type="OrthoDB" id="5282002at2759"/>
<evidence type="ECO:0000256" key="1">
    <source>
        <dbReference type="SAM" id="Phobius"/>
    </source>
</evidence>
<accession>A0A1Y1YIS3</accession>
<sequence length="51" mass="6218">AVTLIEQRINYYNYYLFYLLPISYIGIIKYREDSILLPFSHLRTKYNTPNL</sequence>
<evidence type="ECO:0000313" key="2">
    <source>
        <dbReference type="EMBL" id="ORX97636.1"/>
    </source>
</evidence>
<comment type="caution">
    <text evidence="2">The sequence shown here is derived from an EMBL/GenBank/DDBJ whole genome shotgun (WGS) entry which is preliminary data.</text>
</comment>
<gene>
    <name evidence="2" type="ORF">BCR34DRAFT_496699</name>
</gene>
<protein>
    <submittedName>
        <fullName evidence="2">Uncharacterized protein</fullName>
    </submittedName>
</protein>
<keyword evidence="1" id="KW-0812">Transmembrane</keyword>
<feature type="non-terminal residue" evidence="2">
    <location>
        <position position="1"/>
    </location>
</feature>
<reference evidence="2 3" key="1">
    <citation type="submission" date="2016-07" db="EMBL/GenBank/DDBJ databases">
        <title>Pervasive Adenine N6-methylation of Active Genes in Fungi.</title>
        <authorList>
            <consortium name="DOE Joint Genome Institute"/>
            <person name="Mondo S.J."/>
            <person name="Dannebaum R.O."/>
            <person name="Kuo R.C."/>
            <person name="Labutti K."/>
            <person name="Haridas S."/>
            <person name="Kuo A."/>
            <person name="Salamov A."/>
            <person name="Ahrendt S.R."/>
            <person name="Lipzen A."/>
            <person name="Sullivan W."/>
            <person name="Andreopoulos W.B."/>
            <person name="Clum A."/>
            <person name="Lindquist E."/>
            <person name="Daum C."/>
            <person name="Ramamoorthy G.K."/>
            <person name="Gryganskyi A."/>
            <person name="Culley D."/>
            <person name="Magnuson J.K."/>
            <person name="James T.Y."/>
            <person name="O'Malley M.A."/>
            <person name="Stajich J.E."/>
            <person name="Spatafora J.W."/>
            <person name="Visel A."/>
            <person name="Grigoriev I.V."/>
        </authorList>
    </citation>
    <scope>NUCLEOTIDE SEQUENCE [LARGE SCALE GENOMIC DNA]</scope>
    <source>
        <strain evidence="2 3">CBS 115471</strain>
    </source>
</reference>
<keyword evidence="1" id="KW-1133">Transmembrane helix</keyword>
<name>A0A1Y1YIS3_9PLEO</name>
<dbReference type="EMBL" id="MCFA01000230">
    <property type="protein sequence ID" value="ORX97636.1"/>
    <property type="molecule type" value="Genomic_DNA"/>
</dbReference>
<keyword evidence="1" id="KW-0472">Membrane</keyword>
<dbReference type="AlphaFoldDB" id="A0A1Y1YIS3"/>